<dbReference type="Gene3D" id="1.10.238.10">
    <property type="entry name" value="EF-hand"/>
    <property type="match status" value="1"/>
</dbReference>
<comment type="caution">
    <text evidence="3">The sequence shown here is derived from an EMBL/GenBank/DDBJ whole genome shotgun (WGS) entry which is preliminary data.</text>
</comment>
<dbReference type="AlphaFoldDB" id="A0A8S1J1M4"/>
<feature type="region of interest" description="Disordered" evidence="1">
    <location>
        <begin position="306"/>
        <end position="333"/>
    </location>
</feature>
<evidence type="ECO:0000259" key="2">
    <source>
        <dbReference type="PROSITE" id="PS50031"/>
    </source>
</evidence>
<keyword evidence="4" id="KW-1185">Reference proteome</keyword>
<dbReference type="CDD" id="cd00052">
    <property type="entry name" value="EH"/>
    <property type="match status" value="1"/>
</dbReference>
<feature type="region of interest" description="Disordered" evidence="1">
    <location>
        <begin position="600"/>
        <end position="642"/>
    </location>
</feature>
<dbReference type="InterPro" id="IPR000261">
    <property type="entry name" value="EH_dom"/>
</dbReference>
<feature type="region of interest" description="Disordered" evidence="1">
    <location>
        <begin position="165"/>
        <end position="248"/>
    </location>
</feature>
<dbReference type="PROSITE" id="PS50031">
    <property type="entry name" value="EH"/>
    <property type="match status" value="1"/>
</dbReference>
<proteinExistence type="predicted"/>
<dbReference type="Proteomes" id="UP000708148">
    <property type="component" value="Unassembled WGS sequence"/>
</dbReference>
<evidence type="ECO:0000313" key="3">
    <source>
        <dbReference type="EMBL" id="CAD7701091.1"/>
    </source>
</evidence>
<feature type="compositionally biased region" description="Basic and acidic residues" evidence="1">
    <location>
        <begin position="364"/>
        <end position="388"/>
    </location>
</feature>
<dbReference type="GO" id="GO:0005886">
    <property type="term" value="C:plasma membrane"/>
    <property type="evidence" value="ECO:0007669"/>
    <property type="project" value="TreeGrafter"/>
</dbReference>
<name>A0A8S1J1M4_9CHLO</name>
<dbReference type="GO" id="GO:0016197">
    <property type="term" value="P:endosomal transport"/>
    <property type="evidence" value="ECO:0007669"/>
    <property type="project" value="TreeGrafter"/>
</dbReference>
<reference evidence="3" key="1">
    <citation type="submission" date="2020-12" db="EMBL/GenBank/DDBJ databases">
        <authorList>
            <person name="Iha C."/>
        </authorList>
    </citation>
    <scope>NUCLEOTIDE SEQUENCE</scope>
</reference>
<feature type="region of interest" description="Disordered" evidence="1">
    <location>
        <begin position="363"/>
        <end position="556"/>
    </location>
</feature>
<dbReference type="Pfam" id="PF12763">
    <property type="entry name" value="EH"/>
    <property type="match status" value="1"/>
</dbReference>
<dbReference type="SMART" id="SM00027">
    <property type="entry name" value="EH"/>
    <property type="match status" value="1"/>
</dbReference>
<evidence type="ECO:0000313" key="4">
    <source>
        <dbReference type="Proteomes" id="UP000708148"/>
    </source>
</evidence>
<sequence>MRSQREKQTKSKIRAKNSDNGVPDSPNVVEKWGKQVEGWFAQAKPDDNGRVNGHDAVAFFKRSGLDYDDLAKVWDKVVPPKDDKMDRRQFESALKLVALLQTGGELSDKTAVEAIAQAVPDPEPVIGPLERSPSPSLIPCPPCLNPHAGETGWLSKKAYVSSRLPAGDDRIGKTPSGSARSTVAENGAARSRSFTGMPSSRYNDEGASHKTPGKGEQPPPSNERIRSASMPGRLNEDPDQLGRPATGALRFVRLDKKVVKSSTMPKGIGGGRPGLAVAAERDEHPVEDEYVGDVDEEWTVLSDRVDRGKEQRAVNKSRRGNNRTPGTAVPFMDGRVYGLGTQSAPASAYNSLIAGARPLEGSLEDVKEQANRDSPIPDRLDSADEHVARGSPIPKRRASADYYVGKGGHKSGRSPQGSDYPDNDVAKPARSTVADDRRGRTRNVLDGSQPVDDVLARELPVPGQSKTENDAAGGRQSPGRVAADAGPVPGTSGMTVDKGATQGSPSPGRGGEREARTGTGSTTSGRPADANVPEVKTRTRPRRFEEMHDDERGGVPPGRFAEAEEQVNNNNSVNSVSAGDLAPRGVSMHSRSVAIIPYDEDDEDSRDHPERLGYNPERPMLRSFTPTSLGGRSSRSQTPAFSDDIMSQLAGSDLTKDAQEPCTAGLVNVELRLPPLRPTTSAKLTKVAAVNGSLVAFPSVTGGLLQWIGIQDSLDGTRDLARWVTGLLH</sequence>
<feature type="compositionally biased region" description="Basic and acidic residues" evidence="1">
    <location>
        <begin position="542"/>
        <end position="553"/>
    </location>
</feature>
<gene>
    <name evidence="3" type="ORF">OSTQU699_LOCUS6450</name>
</gene>
<dbReference type="GO" id="GO:0006897">
    <property type="term" value="P:endocytosis"/>
    <property type="evidence" value="ECO:0007669"/>
    <property type="project" value="TreeGrafter"/>
</dbReference>
<feature type="domain" description="EH" evidence="2">
    <location>
        <begin position="40"/>
        <end position="121"/>
    </location>
</feature>
<accession>A0A8S1J1M4</accession>
<dbReference type="InterPro" id="IPR011992">
    <property type="entry name" value="EF-hand-dom_pair"/>
</dbReference>
<protein>
    <recommendedName>
        <fullName evidence="2">EH domain-containing protein</fullName>
    </recommendedName>
</protein>
<organism evidence="3 4">
    <name type="scientific">Ostreobium quekettii</name>
    <dbReference type="NCBI Taxonomy" id="121088"/>
    <lineage>
        <taxon>Eukaryota</taxon>
        <taxon>Viridiplantae</taxon>
        <taxon>Chlorophyta</taxon>
        <taxon>core chlorophytes</taxon>
        <taxon>Ulvophyceae</taxon>
        <taxon>TCBD clade</taxon>
        <taxon>Bryopsidales</taxon>
        <taxon>Ostreobineae</taxon>
        <taxon>Ostreobiaceae</taxon>
        <taxon>Ostreobium</taxon>
    </lineage>
</organism>
<feature type="compositionally biased region" description="Polar residues" evidence="1">
    <location>
        <begin position="175"/>
        <end position="184"/>
    </location>
</feature>
<dbReference type="SUPFAM" id="SSF47473">
    <property type="entry name" value="EF-hand"/>
    <property type="match status" value="1"/>
</dbReference>
<feature type="compositionally biased region" description="Polar residues" evidence="1">
    <location>
        <begin position="624"/>
        <end position="640"/>
    </location>
</feature>
<feature type="compositionally biased region" description="Polar residues" evidence="1">
    <location>
        <begin position="192"/>
        <end position="201"/>
    </location>
</feature>
<feature type="region of interest" description="Disordered" evidence="1">
    <location>
        <begin position="1"/>
        <end position="28"/>
    </location>
</feature>
<feature type="compositionally biased region" description="Low complexity" evidence="1">
    <location>
        <begin position="517"/>
        <end position="528"/>
    </location>
</feature>
<dbReference type="OrthoDB" id="524326at2759"/>
<dbReference type="EMBL" id="CAJHUC010001431">
    <property type="protein sequence ID" value="CAD7701091.1"/>
    <property type="molecule type" value="Genomic_DNA"/>
</dbReference>
<evidence type="ECO:0000256" key="1">
    <source>
        <dbReference type="SAM" id="MobiDB-lite"/>
    </source>
</evidence>
<dbReference type="GO" id="GO:0005737">
    <property type="term" value="C:cytoplasm"/>
    <property type="evidence" value="ECO:0007669"/>
    <property type="project" value="TreeGrafter"/>
</dbReference>
<dbReference type="PANTHER" id="PTHR11216">
    <property type="entry name" value="EH DOMAIN"/>
    <property type="match status" value="1"/>
</dbReference>